<sequence>MCALSYQLFARHHVCATRLRGTLTPDRPRDHSGAVKGAFVVRQLHELIGE</sequence>
<dbReference type="AlphaFoldDB" id="D2Q2D9"/>
<reference evidence="1 2" key="2">
    <citation type="journal article" date="2010" name="Stand. Genomic Sci.">
        <title>Complete genome sequence of Kribbella flavida type strain (IFO 14399).</title>
        <authorList>
            <person name="Pukall R."/>
            <person name="Lapidus A."/>
            <person name="Glavina Del Rio T."/>
            <person name="Copeland A."/>
            <person name="Tice H."/>
            <person name="Cheng J.-F."/>
            <person name="Lucas S."/>
            <person name="Chen F."/>
            <person name="Nolan M."/>
            <person name="LaButti K."/>
            <person name="Pati A."/>
            <person name="Ivanova N."/>
            <person name="Mavrommatis K."/>
            <person name="Mikhailova N."/>
            <person name="Pitluck S."/>
            <person name="Bruce D."/>
            <person name="Goodwin L."/>
            <person name="Land M."/>
            <person name="Hauser L."/>
            <person name="Chang Y.-J."/>
            <person name="Jeffries C.D."/>
            <person name="Chen A."/>
            <person name="Palaniappan K."/>
            <person name="Chain P."/>
            <person name="Rohde M."/>
            <person name="Goeker M."/>
            <person name="Bristow J."/>
            <person name="Eisen J.A."/>
            <person name="Markowitz V."/>
            <person name="Hugenholtz P."/>
            <person name="Kyrpides N.C."/>
            <person name="Klenk H.-P."/>
            <person name="Brettin T."/>
        </authorList>
    </citation>
    <scope>NUCLEOTIDE SEQUENCE [LARGE SCALE GENOMIC DNA]</scope>
    <source>
        <strain evidence="2">DSM 17836 / JCM 10339 / NBRC 14399</strain>
    </source>
</reference>
<dbReference type="KEGG" id="kfl:Kfla_6844"/>
<protein>
    <submittedName>
        <fullName evidence="1">Uncharacterized protein</fullName>
    </submittedName>
</protein>
<dbReference type="HOGENOM" id="CLU_3118931_0_0_11"/>
<evidence type="ECO:0000313" key="2">
    <source>
        <dbReference type="Proteomes" id="UP000007967"/>
    </source>
</evidence>
<proteinExistence type="predicted"/>
<accession>D2Q2D9</accession>
<dbReference type="EMBL" id="CP001736">
    <property type="protein sequence ID" value="ADB35835.1"/>
    <property type="molecule type" value="Genomic_DNA"/>
</dbReference>
<gene>
    <name evidence="1" type="ordered locus">Kfla_6844</name>
</gene>
<dbReference type="STRING" id="479435.Kfla_6844"/>
<reference evidence="2" key="1">
    <citation type="submission" date="2009-09" db="EMBL/GenBank/DDBJ databases">
        <title>The complete genome of Kribbella flavida DSM 17836.</title>
        <authorList>
            <consortium name="US DOE Joint Genome Institute (JGI-PGF)"/>
            <person name="Lucas S."/>
            <person name="Copeland A."/>
            <person name="Lapidus A."/>
            <person name="Glavina del Rio T."/>
            <person name="Dalin E."/>
            <person name="Tice H."/>
            <person name="Bruce D."/>
            <person name="Goodwin L."/>
            <person name="Pitluck S."/>
            <person name="Kyrpides N."/>
            <person name="Mavromatis K."/>
            <person name="Ivanova N."/>
            <person name="Saunders E."/>
            <person name="Brettin T."/>
            <person name="Detter J.C."/>
            <person name="Han C."/>
            <person name="Larimer F."/>
            <person name="Land M."/>
            <person name="Hauser L."/>
            <person name="Markowitz V."/>
            <person name="Cheng J.-F."/>
            <person name="Hugenholtz P."/>
            <person name="Woyke T."/>
            <person name="Wu D."/>
            <person name="Pukall R."/>
            <person name="Klenk H.-P."/>
            <person name="Eisen J.A."/>
        </authorList>
    </citation>
    <scope>NUCLEOTIDE SEQUENCE [LARGE SCALE GENOMIC DNA]</scope>
    <source>
        <strain evidence="2">DSM 17836 / JCM 10339 / NBRC 14399</strain>
    </source>
</reference>
<keyword evidence="2" id="KW-1185">Reference proteome</keyword>
<evidence type="ECO:0000313" key="1">
    <source>
        <dbReference type="EMBL" id="ADB35835.1"/>
    </source>
</evidence>
<organism evidence="1 2">
    <name type="scientific">Kribbella flavida (strain DSM 17836 / JCM 10339 / NBRC 14399)</name>
    <dbReference type="NCBI Taxonomy" id="479435"/>
    <lineage>
        <taxon>Bacteria</taxon>
        <taxon>Bacillati</taxon>
        <taxon>Actinomycetota</taxon>
        <taxon>Actinomycetes</taxon>
        <taxon>Propionibacteriales</taxon>
        <taxon>Kribbellaceae</taxon>
        <taxon>Kribbella</taxon>
    </lineage>
</organism>
<name>D2Q2D9_KRIFD</name>
<dbReference type="Proteomes" id="UP000007967">
    <property type="component" value="Chromosome"/>
</dbReference>